<dbReference type="InterPro" id="IPR027417">
    <property type="entry name" value="P-loop_NTPase"/>
</dbReference>
<dbReference type="InterPro" id="IPR056884">
    <property type="entry name" value="NPHP3-like_N"/>
</dbReference>
<dbReference type="SUPFAM" id="SSF48403">
    <property type="entry name" value="Ankyrin repeat"/>
    <property type="match status" value="2"/>
</dbReference>
<evidence type="ECO:0000256" key="2">
    <source>
        <dbReference type="ARBA" id="ARBA00023043"/>
    </source>
</evidence>
<sequence>MASPGAEGAGKQVRAENRSTGSQFLADGHGDLNAASGNGIVYKDHRVFNFATPGIPLGWNLAETLNGMGNALHRPQNAAICEWLKKQKGSPPLDACRQYYVETKSQMVNGTGSWILQNEQFRAWKDPTNLSTKLALEGILGSGKTMLATHIIDSLSQEIKGQAGVACIYFYFHAGSSVSPDRVWATLLYQLLQFESPKGITPDLTSSFQGLTSLCASEYYDLFVAQVSMFNGVSLIFDGLDTWSSEQAQECVQNSLRTMPGNVKILFTARSDAVARRLATKQTIRVKPSASDVKAYIENRIDGHTGLSQILSNNADRVNVVEKVADSVLRSGMFLLARLHLDKISKQVLLADIHETLLHLSQDSGSAFNSCVAQIVNEPRSSKSQLAKHVLTWIVHAKANPTVKLLQDSFAIQRSKGACSRKYRPPGDTMISACAGLVVVDQGHLSLVHDSVKKHLYEHQLVPLVADLEIAKTCLMCLLSDEPRDEPRADTEPASLLSYAASHLFFHLERMNYGKLDPETTELLHEFLCNKAKLTRAFESMPIIDDLKVAGLTGLHAAVYFGNEPLAKDILERGAVDINARCIDGQTALHWAVRLSHIQLVRFLTGEKADNNIMDKSGDTPLHKALMGHNRDHLELVQILIGGGARIDIRGAKGYTPLSWAIRYGPTEVAKLMIISQKNVTSEVEKGWTTLREVFFHGYDIVQNFPPGELKTVQEAVESHVKSLTDLLLDQLLDLNHPTSDGWLPLIHIVRVGSTSILEKLLTRQPGPADPNLKDSDFHRSPLRWAMLYKRKDRARILIDHGANANEQDDDGWTPLIQAVQDNDQDLVWLLLNNGASPNALNRKNTPALVYAIESGNPNLAWLLVTHGADVTQLNNRALELALEKDDITTASLLCLHKANPNFTSRDGKTQLHKASCNGNAKVVEFLLNQGAEVGRKDNEGSTALHYAVLGDFVKITMLLACHASQKDLELCDARGRSPVILATQNRHTAVLRTLLCNGASCDVRCPQELTALHYAAIEHYDEGLEILLRYTDKVDITDPREIEMAALP</sequence>
<reference evidence="5 6" key="2">
    <citation type="submission" date="2021-10" db="EMBL/GenBank/DDBJ databases">
        <authorList>
            <person name="Piombo E."/>
        </authorList>
    </citation>
    <scope>NUCLEOTIDE SEQUENCE [LARGE SCALE GENOMIC DNA]</scope>
</reference>
<dbReference type="EMBL" id="CABFNO020001331">
    <property type="protein sequence ID" value="CAG9982115.1"/>
    <property type="molecule type" value="Genomic_DNA"/>
</dbReference>
<feature type="repeat" description="ANK" evidence="3">
    <location>
        <begin position="584"/>
        <end position="616"/>
    </location>
</feature>
<keyword evidence="1" id="KW-0677">Repeat</keyword>
<dbReference type="Gene3D" id="3.40.50.300">
    <property type="entry name" value="P-loop containing nucleotide triphosphate hydrolases"/>
    <property type="match status" value="1"/>
</dbReference>
<feature type="repeat" description="ANK" evidence="3">
    <location>
        <begin position="550"/>
        <end position="575"/>
    </location>
</feature>
<dbReference type="PROSITE" id="PS50088">
    <property type="entry name" value="ANK_REPEAT"/>
    <property type="match status" value="8"/>
</dbReference>
<dbReference type="PANTHER" id="PTHR24198:SF165">
    <property type="entry name" value="ANKYRIN REPEAT-CONTAINING PROTEIN-RELATED"/>
    <property type="match status" value="1"/>
</dbReference>
<dbReference type="SUPFAM" id="SSF52540">
    <property type="entry name" value="P-loop containing nucleoside triphosphate hydrolases"/>
    <property type="match status" value="1"/>
</dbReference>
<dbReference type="InterPro" id="IPR036770">
    <property type="entry name" value="Ankyrin_rpt-contain_sf"/>
</dbReference>
<dbReference type="OrthoDB" id="195446at2759"/>
<name>A0A9N9XXX2_9HYPO</name>
<accession>A0A9N9XXX2</accession>
<feature type="repeat" description="ANK" evidence="3">
    <location>
        <begin position="811"/>
        <end position="843"/>
    </location>
</feature>
<dbReference type="PROSITE" id="PS50297">
    <property type="entry name" value="ANK_REP_REGION"/>
    <property type="match status" value="5"/>
</dbReference>
<comment type="caution">
    <text evidence="5">The sequence shown here is derived from an EMBL/GenBank/DDBJ whole genome shotgun (WGS) entry which is preliminary data.</text>
</comment>
<dbReference type="Gene3D" id="1.25.40.20">
    <property type="entry name" value="Ankyrin repeat-containing domain"/>
    <property type="match status" value="3"/>
</dbReference>
<dbReference type="Pfam" id="PF24883">
    <property type="entry name" value="NPHP3_N"/>
    <property type="match status" value="1"/>
</dbReference>
<keyword evidence="6" id="KW-1185">Reference proteome</keyword>
<dbReference type="PANTHER" id="PTHR24198">
    <property type="entry name" value="ANKYRIN REPEAT AND PROTEIN KINASE DOMAIN-CONTAINING PROTEIN"/>
    <property type="match status" value="1"/>
</dbReference>
<dbReference type="Pfam" id="PF12796">
    <property type="entry name" value="Ank_2"/>
    <property type="match status" value="3"/>
</dbReference>
<dbReference type="AlphaFoldDB" id="A0A9N9XXX2"/>
<reference evidence="6" key="1">
    <citation type="submission" date="2019-06" db="EMBL/GenBank/DDBJ databases">
        <authorList>
            <person name="Broberg M."/>
        </authorList>
    </citation>
    <scope>NUCLEOTIDE SEQUENCE [LARGE SCALE GENOMIC DNA]</scope>
</reference>
<feature type="repeat" description="ANK" evidence="3">
    <location>
        <begin position="778"/>
        <end position="810"/>
    </location>
</feature>
<feature type="repeat" description="ANK" evidence="3">
    <location>
        <begin position="844"/>
        <end position="876"/>
    </location>
</feature>
<evidence type="ECO:0000259" key="4">
    <source>
        <dbReference type="Pfam" id="PF24883"/>
    </source>
</evidence>
<evidence type="ECO:0000256" key="1">
    <source>
        <dbReference type="ARBA" id="ARBA00022737"/>
    </source>
</evidence>
<proteinExistence type="predicted"/>
<dbReference type="SMART" id="SM00248">
    <property type="entry name" value="ANK"/>
    <property type="match status" value="13"/>
</dbReference>
<feature type="repeat" description="ANK" evidence="3">
    <location>
        <begin position="975"/>
        <end position="1007"/>
    </location>
</feature>
<gene>
    <name evidence="5" type="ORF">CBYS24578_00018668</name>
</gene>
<keyword evidence="2 3" id="KW-0040">ANK repeat</keyword>
<evidence type="ECO:0000313" key="5">
    <source>
        <dbReference type="EMBL" id="CAG9982115.1"/>
    </source>
</evidence>
<organism evidence="5 6">
    <name type="scientific">Clonostachys byssicola</name>
    <dbReference type="NCBI Taxonomy" id="160290"/>
    <lineage>
        <taxon>Eukaryota</taxon>
        <taxon>Fungi</taxon>
        <taxon>Dikarya</taxon>
        <taxon>Ascomycota</taxon>
        <taxon>Pezizomycotina</taxon>
        <taxon>Sordariomycetes</taxon>
        <taxon>Hypocreomycetidae</taxon>
        <taxon>Hypocreales</taxon>
        <taxon>Bionectriaceae</taxon>
        <taxon>Clonostachys</taxon>
    </lineage>
</organism>
<feature type="domain" description="Nephrocystin 3-like N-terminal" evidence="4">
    <location>
        <begin position="110"/>
        <end position="270"/>
    </location>
</feature>
<dbReference type="Pfam" id="PF00023">
    <property type="entry name" value="Ank"/>
    <property type="match status" value="1"/>
</dbReference>
<feature type="repeat" description="ANK" evidence="3">
    <location>
        <begin position="617"/>
        <end position="652"/>
    </location>
</feature>
<evidence type="ECO:0000256" key="3">
    <source>
        <dbReference type="PROSITE-ProRule" id="PRU00023"/>
    </source>
</evidence>
<feature type="repeat" description="ANK" evidence="3">
    <location>
        <begin position="907"/>
        <end position="939"/>
    </location>
</feature>
<dbReference type="Proteomes" id="UP000754883">
    <property type="component" value="Unassembled WGS sequence"/>
</dbReference>
<protein>
    <recommendedName>
        <fullName evidence="4">Nephrocystin 3-like N-terminal domain-containing protein</fullName>
    </recommendedName>
</protein>
<evidence type="ECO:0000313" key="6">
    <source>
        <dbReference type="Proteomes" id="UP000754883"/>
    </source>
</evidence>
<dbReference type="InterPro" id="IPR002110">
    <property type="entry name" value="Ankyrin_rpt"/>
</dbReference>